<proteinExistence type="predicted"/>
<evidence type="ECO:0000256" key="1">
    <source>
        <dbReference type="SAM" id="MobiDB-lite"/>
    </source>
</evidence>
<sequence length="196" mass="20983">MATQTHDASLRELVDLLEISAVGTAESMLVNHGRCPPPTMHLISALPDRPYVGYAVTRSHTPGADAADALAAMGDLPAAMHAARLVLTWEQQDLYTALELPQPAAPAVVVVDAGPGDHELRRHPFTLPVGPPPQPGDSTVTPDWGQSTREPDSPLPEPVAALLATWRAGGDPRRLRAVYQDMQHAGYTVRWVNTAS</sequence>
<name>A0ABS8P6N3_9PSEU</name>
<evidence type="ECO:0000313" key="3">
    <source>
        <dbReference type="Proteomes" id="UP001199469"/>
    </source>
</evidence>
<dbReference type="EMBL" id="JAJNDB010000001">
    <property type="protein sequence ID" value="MCD2193597.1"/>
    <property type="molecule type" value="Genomic_DNA"/>
</dbReference>
<feature type="region of interest" description="Disordered" evidence="1">
    <location>
        <begin position="126"/>
        <end position="155"/>
    </location>
</feature>
<dbReference type="Proteomes" id="UP001199469">
    <property type="component" value="Unassembled WGS sequence"/>
</dbReference>
<accession>A0ABS8P6N3</accession>
<keyword evidence="3" id="KW-1185">Reference proteome</keyword>
<protein>
    <submittedName>
        <fullName evidence="2">Uncharacterized protein</fullName>
    </submittedName>
</protein>
<comment type="caution">
    <text evidence="2">The sequence shown here is derived from an EMBL/GenBank/DDBJ whole genome shotgun (WGS) entry which is preliminary data.</text>
</comment>
<dbReference type="RefSeq" id="WP_230731893.1">
    <property type="nucleotide sequence ID" value="NZ_JAJNDB010000001.1"/>
</dbReference>
<evidence type="ECO:0000313" key="2">
    <source>
        <dbReference type="EMBL" id="MCD2193597.1"/>
    </source>
</evidence>
<reference evidence="2 3" key="1">
    <citation type="submission" date="2021-11" db="EMBL/GenBank/DDBJ databases">
        <title>Draft genome sequence of Actinomycetospora sp. SF1 isolated from the rhizosphere soil.</title>
        <authorList>
            <person name="Duangmal K."/>
            <person name="Chantavorakit T."/>
        </authorList>
    </citation>
    <scope>NUCLEOTIDE SEQUENCE [LARGE SCALE GENOMIC DNA]</scope>
    <source>
        <strain evidence="2 3">TBRC 5722</strain>
    </source>
</reference>
<feature type="compositionally biased region" description="Polar residues" evidence="1">
    <location>
        <begin position="136"/>
        <end position="148"/>
    </location>
</feature>
<gene>
    <name evidence="2" type="ORF">LQ327_09410</name>
</gene>
<organism evidence="2 3">
    <name type="scientific">Actinomycetospora endophytica</name>
    <dbReference type="NCBI Taxonomy" id="2291215"/>
    <lineage>
        <taxon>Bacteria</taxon>
        <taxon>Bacillati</taxon>
        <taxon>Actinomycetota</taxon>
        <taxon>Actinomycetes</taxon>
        <taxon>Pseudonocardiales</taxon>
        <taxon>Pseudonocardiaceae</taxon>
        <taxon>Actinomycetospora</taxon>
    </lineage>
</organism>